<comment type="similarity">
    <text evidence="1">Belongs to the AHA1 family.</text>
</comment>
<dbReference type="CDD" id="cd08899">
    <property type="entry name" value="SRPBCC_CalC_Aha1-like_6"/>
    <property type="match status" value="1"/>
</dbReference>
<comment type="caution">
    <text evidence="3">The sequence shown here is derived from an EMBL/GenBank/DDBJ whole genome shotgun (WGS) entry which is preliminary data.</text>
</comment>
<evidence type="ECO:0000313" key="4">
    <source>
        <dbReference type="Proteomes" id="UP000589036"/>
    </source>
</evidence>
<gene>
    <name evidence="3" type="ORF">HDA32_002499</name>
</gene>
<sequence>MNETLRTVDGRPVLRIQRQLHHTPEKVWRAITEPDHLSRWYPFQVTDMDLRIGGRIDFDDGAGTTMTATITELDPPRTFAFSEHAPAQTPNESDDLVHFELRPEGADCLLVFTHTFDDRPAAAAYATGWQTCLDQLQALLADRPAPAATDPAQRHETYISAFGLDTGSTGSTEQGWLVRFDRQLMGPPIDTVWDALTSGAETATTGTPAPPTATTREVPAAAITALQAPTLLEYDWRDAQGPAGRVRWELSQGPAGARITLTQTGPHGAEQERSTALAAWRTHLDLLARRLHAPTPG</sequence>
<feature type="domain" description="Activator of Hsp90 ATPase homologue 1/2-like C-terminal" evidence="2">
    <location>
        <begin position="22"/>
        <end position="140"/>
    </location>
</feature>
<organism evidence="3 4">
    <name type="scientific">Spinactinospora alkalitolerans</name>
    <dbReference type="NCBI Taxonomy" id="687207"/>
    <lineage>
        <taxon>Bacteria</taxon>
        <taxon>Bacillati</taxon>
        <taxon>Actinomycetota</taxon>
        <taxon>Actinomycetes</taxon>
        <taxon>Streptosporangiales</taxon>
        <taxon>Nocardiopsidaceae</taxon>
        <taxon>Spinactinospora</taxon>
    </lineage>
</organism>
<dbReference type="Pfam" id="PF08327">
    <property type="entry name" value="AHSA1"/>
    <property type="match status" value="2"/>
</dbReference>
<reference evidence="3 4" key="1">
    <citation type="submission" date="2020-07" db="EMBL/GenBank/DDBJ databases">
        <title>Sequencing the genomes of 1000 actinobacteria strains.</title>
        <authorList>
            <person name="Klenk H.-P."/>
        </authorList>
    </citation>
    <scope>NUCLEOTIDE SEQUENCE [LARGE SCALE GENOMIC DNA]</scope>
    <source>
        <strain evidence="3 4">CXB654</strain>
    </source>
</reference>
<dbReference type="Proteomes" id="UP000589036">
    <property type="component" value="Unassembled WGS sequence"/>
</dbReference>
<name>A0A852TTN1_9ACTN</name>
<dbReference type="InterPro" id="IPR023393">
    <property type="entry name" value="START-like_dom_sf"/>
</dbReference>
<protein>
    <submittedName>
        <fullName evidence="3">Uncharacterized protein YndB with AHSA1/START domain</fullName>
    </submittedName>
</protein>
<evidence type="ECO:0000313" key="3">
    <source>
        <dbReference type="EMBL" id="NYE47379.1"/>
    </source>
</evidence>
<dbReference type="RefSeq" id="WP_179643336.1">
    <property type="nucleotide sequence ID" value="NZ_BAAAYY010000015.1"/>
</dbReference>
<feature type="domain" description="Activator of Hsp90 ATPase homologue 1/2-like C-terminal" evidence="2">
    <location>
        <begin position="223"/>
        <end position="291"/>
    </location>
</feature>
<evidence type="ECO:0000256" key="1">
    <source>
        <dbReference type="ARBA" id="ARBA00006817"/>
    </source>
</evidence>
<dbReference type="EMBL" id="JACCCC010000001">
    <property type="protein sequence ID" value="NYE47379.1"/>
    <property type="molecule type" value="Genomic_DNA"/>
</dbReference>
<proteinExistence type="inferred from homology"/>
<accession>A0A852TTN1</accession>
<dbReference type="AlphaFoldDB" id="A0A852TTN1"/>
<dbReference type="SUPFAM" id="SSF55961">
    <property type="entry name" value="Bet v1-like"/>
    <property type="match status" value="2"/>
</dbReference>
<evidence type="ECO:0000259" key="2">
    <source>
        <dbReference type="Pfam" id="PF08327"/>
    </source>
</evidence>
<dbReference type="Gene3D" id="3.30.530.20">
    <property type="match status" value="2"/>
</dbReference>
<dbReference type="InterPro" id="IPR013538">
    <property type="entry name" value="ASHA1/2-like_C"/>
</dbReference>
<keyword evidence="4" id="KW-1185">Reference proteome</keyword>